<feature type="transmembrane region" description="Helical" evidence="1">
    <location>
        <begin position="12"/>
        <end position="30"/>
    </location>
</feature>
<organism evidence="2 3">
    <name type="scientific">Bacillus thuringiensis</name>
    <dbReference type="NCBI Taxonomy" id="1428"/>
    <lineage>
        <taxon>Bacteria</taxon>
        <taxon>Bacillati</taxon>
        <taxon>Bacillota</taxon>
        <taxon>Bacilli</taxon>
        <taxon>Bacillales</taxon>
        <taxon>Bacillaceae</taxon>
        <taxon>Bacillus</taxon>
        <taxon>Bacillus cereus group</taxon>
    </lineage>
</organism>
<keyword evidence="1" id="KW-0472">Membrane</keyword>
<reference evidence="2 3" key="1">
    <citation type="submission" date="2017-09" db="EMBL/GenBank/DDBJ databases">
        <title>Large-scale bioinformatics analysis of Bacillus genomes uncovers conserved roles of natural products in bacterial physiology.</title>
        <authorList>
            <consortium name="Agbiome Team Llc"/>
            <person name="Bleich R.M."/>
            <person name="Kirk G.J."/>
            <person name="Santa Maria K.C."/>
            <person name="Allen S.E."/>
            <person name="Farag S."/>
            <person name="Shank E.A."/>
            <person name="Bowers A."/>
        </authorList>
    </citation>
    <scope>NUCLEOTIDE SEQUENCE [LARGE SCALE GENOMIC DNA]</scope>
    <source>
        <strain evidence="2 3">AFS005140</strain>
    </source>
</reference>
<keyword evidence="1" id="KW-1133">Transmembrane helix</keyword>
<name>A0ABD6SAN2_BACTU</name>
<keyword evidence="1" id="KW-0812">Transmembrane</keyword>
<sequence length="105" mass="12383">MLNDERFDILRWIGLFILFFGAVIVIYFWYSFTPQQVYKVKYEDADGLSKSAYVIDYKLTSNALEFYDVETGEKTVFGGTFEMKPYKKLSRHEAVEYKFPKDGSK</sequence>
<evidence type="ECO:0000313" key="2">
    <source>
        <dbReference type="EMBL" id="PER55743.1"/>
    </source>
</evidence>
<dbReference type="AlphaFoldDB" id="A0ABD6SAN2"/>
<proteinExistence type="predicted"/>
<gene>
    <name evidence="2" type="ORF">CN495_08290</name>
</gene>
<accession>A0ABD6SAN2</accession>
<dbReference type="RefSeq" id="WP_098317083.1">
    <property type="nucleotide sequence ID" value="NZ_NTYF01000023.1"/>
</dbReference>
<dbReference type="Proteomes" id="UP000219897">
    <property type="component" value="Unassembled WGS sequence"/>
</dbReference>
<comment type="caution">
    <text evidence="2">The sequence shown here is derived from an EMBL/GenBank/DDBJ whole genome shotgun (WGS) entry which is preliminary data.</text>
</comment>
<protein>
    <recommendedName>
        <fullName evidence="4">DUF1093 domain-containing protein</fullName>
    </recommendedName>
</protein>
<dbReference type="EMBL" id="NTYF01000023">
    <property type="protein sequence ID" value="PER55743.1"/>
    <property type="molecule type" value="Genomic_DNA"/>
</dbReference>
<evidence type="ECO:0000256" key="1">
    <source>
        <dbReference type="SAM" id="Phobius"/>
    </source>
</evidence>
<evidence type="ECO:0008006" key="4">
    <source>
        <dbReference type="Google" id="ProtNLM"/>
    </source>
</evidence>
<evidence type="ECO:0000313" key="3">
    <source>
        <dbReference type="Proteomes" id="UP000219897"/>
    </source>
</evidence>